<dbReference type="GO" id="GO:0016887">
    <property type="term" value="F:ATP hydrolysis activity"/>
    <property type="evidence" value="ECO:0007669"/>
    <property type="project" value="InterPro"/>
</dbReference>
<dbReference type="InterPro" id="IPR041627">
    <property type="entry name" value="AAA_lid_6"/>
</dbReference>
<evidence type="ECO:0000256" key="1">
    <source>
        <dbReference type="ARBA" id="ARBA00010378"/>
    </source>
</evidence>
<organism evidence="6 7">
    <name type="scientific">Propionicimonas paludicola</name>
    <dbReference type="NCBI Taxonomy" id="185243"/>
    <lineage>
        <taxon>Bacteria</taxon>
        <taxon>Bacillati</taxon>
        <taxon>Actinomycetota</taxon>
        <taxon>Actinomycetes</taxon>
        <taxon>Propionibacteriales</taxon>
        <taxon>Nocardioidaceae</taxon>
        <taxon>Propionicimonas</taxon>
    </lineage>
</organism>
<keyword evidence="7" id="KW-1185">Reference proteome</keyword>
<dbReference type="OrthoDB" id="9806903at2"/>
<evidence type="ECO:0000256" key="3">
    <source>
        <dbReference type="ARBA" id="ARBA00022840"/>
    </source>
</evidence>
<reference evidence="6 7" key="1">
    <citation type="submission" date="2017-10" db="EMBL/GenBank/DDBJ databases">
        <title>Sequencing the genomes of 1000 actinobacteria strains.</title>
        <authorList>
            <person name="Klenk H.-P."/>
        </authorList>
    </citation>
    <scope>NUCLEOTIDE SEQUENCE [LARGE SCALE GENOMIC DNA]</scope>
    <source>
        <strain evidence="6 7">DSM 15597</strain>
    </source>
</reference>
<protein>
    <submittedName>
        <fullName evidence="6">ATPase family protein associated with various cellular activities (AAA)</fullName>
    </submittedName>
</protein>
<dbReference type="SUPFAM" id="SSF52540">
    <property type="entry name" value="P-loop containing nucleoside triphosphate hydrolases"/>
    <property type="match status" value="1"/>
</dbReference>
<dbReference type="CDD" id="cd00009">
    <property type="entry name" value="AAA"/>
    <property type="match status" value="1"/>
</dbReference>
<comment type="caution">
    <text evidence="6">The sequence shown here is derived from an EMBL/GenBank/DDBJ whole genome shotgun (WGS) entry which is preliminary data.</text>
</comment>
<dbReference type="Pfam" id="PF17866">
    <property type="entry name" value="AAA_lid_6"/>
    <property type="match status" value="1"/>
</dbReference>
<feature type="region of interest" description="Disordered" evidence="4">
    <location>
        <begin position="190"/>
        <end position="236"/>
    </location>
</feature>
<dbReference type="FunFam" id="3.40.50.300:FF:000216">
    <property type="entry name" value="Type VII secretion ATPase EccA"/>
    <property type="match status" value="1"/>
</dbReference>
<name>A0A2A9CQZ6_9ACTN</name>
<dbReference type="InterPro" id="IPR050773">
    <property type="entry name" value="CbxX/CfxQ_RuBisCO_ESX"/>
</dbReference>
<dbReference type="InterPro" id="IPR000641">
    <property type="entry name" value="CbxX/CfxQ"/>
</dbReference>
<dbReference type="RefSeq" id="WP_098460379.1">
    <property type="nucleotide sequence ID" value="NZ_PDJC01000001.1"/>
</dbReference>
<dbReference type="PANTHER" id="PTHR43392">
    <property type="entry name" value="AAA-TYPE ATPASE FAMILY PROTEIN / ANKYRIN REPEAT FAMILY PROTEIN"/>
    <property type="match status" value="1"/>
</dbReference>
<gene>
    <name evidence="6" type="ORF">ATK74_1442</name>
</gene>
<evidence type="ECO:0000313" key="6">
    <source>
        <dbReference type="EMBL" id="PFG16887.1"/>
    </source>
</evidence>
<accession>A0A2A9CQZ6</accession>
<sequence>MSAPTLREALDALARAAVTAGFAADDAAAEGRLLSAAVAEANPGAYLEWCAQLEIPVSAQEFMDAAVRGRRYRASATPLASQAAASPSAVTTAYLDALEQVCLAAATLGQPGPDALGAASLAAAAQRPRPVFTPAPTAAGSQPNEEEFLAQAPGILADVLGRLADSQQRVQQASRAGLLDLSGLNPHVGGAFPGLSQPGSAPAPAVPAMPATPAAPAVPEAQPVPEAAAEPAEPEKTVEEWLAELDDLTGLAGVKAEIHRQTAILRVDALRTKAGLKSPTITRHLVFTGNPGTGKTTVARLVGGIYKAIGLLSKGQLVEVDRSELVAGYLGQTAIKTSEVAAKAYGGVLFIDEAYSLNGDQYGEEAVNTLVKEMEDHRDDLVVIVAGYPEPMTEFIDNNPGLASRFRTTIEFEDYTDDELRTIFTSMAAKSDYDLGEGCLDEFDRLLALQLRDQTFGNGRYVRNILEAAIGRHAWRLRDITEPTLEQLRSLLPADLTEPEPEPGQPLKAPAGAQPSSPVEFPSASPEE</sequence>
<dbReference type="PRINTS" id="PR00819">
    <property type="entry name" value="CBXCFQXSUPER"/>
</dbReference>
<evidence type="ECO:0000313" key="7">
    <source>
        <dbReference type="Proteomes" id="UP000226079"/>
    </source>
</evidence>
<feature type="domain" description="AAA+ ATPase" evidence="5">
    <location>
        <begin position="281"/>
        <end position="416"/>
    </location>
</feature>
<dbReference type="Gene3D" id="3.40.50.300">
    <property type="entry name" value="P-loop containing nucleotide triphosphate hydrolases"/>
    <property type="match status" value="1"/>
</dbReference>
<feature type="region of interest" description="Disordered" evidence="4">
    <location>
        <begin position="491"/>
        <end position="528"/>
    </location>
</feature>
<dbReference type="InterPro" id="IPR003593">
    <property type="entry name" value="AAA+_ATPase"/>
</dbReference>
<dbReference type="EMBL" id="PDJC01000001">
    <property type="protein sequence ID" value="PFG16887.1"/>
    <property type="molecule type" value="Genomic_DNA"/>
</dbReference>
<dbReference type="InterPro" id="IPR027417">
    <property type="entry name" value="P-loop_NTPase"/>
</dbReference>
<proteinExistence type="inferred from homology"/>
<dbReference type="Proteomes" id="UP000226079">
    <property type="component" value="Unassembled WGS sequence"/>
</dbReference>
<dbReference type="AlphaFoldDB" id="A0A2A9CQZ6"/>
<evidence type="ECO:0000259" key="5">
    <source>
        <dbReference type="SMART" id="SM00382"/>
    </source>
</evidence>
<keyword evidence="2" id="KW-0547">Nucleotide-binding</keyword>
<dbReference type="Gene3D" id="1.10.8.60">
    <property type="match status" value="1"/>
</dbReference>
<dbReference type="Pfam" id="PF00004">
    <property type="entry name" value="AAA"/>
    <property type="match status" value="1"/>
</dbReference>
<comment type="similarity">
    <text evidence="1">Belongs to the CbxX/CfxQ family.</text>
</comment>
<keyword evidence="3" id="KW-0067">ATP-binding</keyword>
<dbReference type="InterPro" id="IPR003959">
    <property type="entry name" value="ATPase_AAA_core"/>
</dbReference>
<feature type="compositionally biased region" description="Low complexity" evidence="4">
    <location>
        <begin position="202"/>
        <end position="231"/>
    </location>
</feature>
<dbReference type="SMART" id="SM00382">
    <property type="entry name" value="AAA"/>
    <property type="match status" value="1"/>
</dbReference>
<dbReference type="GO" id="GO:0005524">
    <property type="term" value="F:ATP binding"/>
    <property type="evidence" value="ECO:0007669"/>
    <property type="project" value="UniProtKB-KW"/>
</dbReference>
<evidence type="ECO:0000256" key="4">
    <source>
        <dbReference type="SAM" id="MobiDB-lite"/>
    </source>
</evidence>
<evidence type="ECO:0000256" key="2">
    <source>
        <dbReference type="ARBA" id="ARBA00022741"/>
    </source>
</evidence>
<dbReference type="PANTHER" id="PTHR43392:SF2">
    <property type="entry name" value="AAA-TYPE ATPASE FAMILY PROTEIN _ ANKYRIN REPEAT FAMILY PROTEIN"/>
    <property type="match status" value="1"/>
</dbReference>